<dbReference type="Gene3D" id="3.40.525.10">
    <property type="entry name" value="CRAL-TRIO lipid binding domain"/>
    <property type="match status" value="1"/>
</dbReference>
<dbReference type="InterPro" id="IPR036865">
    <property type="entry name" value="CRAL-TRIO_dom_sf"/>
</dbReference>
<dbReference type="SUPFAM" id="SSF46938">
    <property type="entry name" value="CRAL/TRIO N-terminal domain"/>
    <property type="match status" value="1"/>
</dbReference>
<organism evidence="2 3">
    <name type="scientific">Cardiosporidium cionae</name>
    <dbReference type="NCBI Taxonomy" id="476202"/>
    <lineage>
        <taxon>Eukaryota</taxon>
        <taxon>Sar</taxon>
        <taxon>Alveolata</taxon>
        <taxon>Apicomplexa</taxon>
        <taxon>Aconoidasida</taxon>
        <taxon>Nephromycida</taxon>
        <taxon>Cardiosporidium</taxon>
    </lineage>
</organism>
<dbReference type="InterPro" id="IPR001251">
    <property type="entry name" value="CRAL-TRIO_dom"/>
</dbReference>
<dbReference type="InterPro" id="IPR036273">
    <property type="entry name" value="CRAL/TRIO_N_dom_sf"/>
</dbReference>
<reference evidence="2 3" key="1">
    <citation type="journal article" date="2020" name="bioRxiv">
        <title>Metabolic contributions of an alphaproteobacterial endosymbiont in the apicomplexan Cardiosporidium cionae.</title>
        <authorList>
            <person name="Hunter E.S."/>
            <person name="Paight C.J."/>
            <person name="Lane C.E."/>
        </authorList>
    </citation>
    <scope>NUCLEOTIDE SEQUENCE [LARGE SCALE GENOMIC DNA]</scope>
    <source>
        <strain evidence="2">ESH_2018</strain>
    </source>
</reference>
<sequence length="339" mass="38705">MADKKSDKHEQFISINTASFEESTICDCSGSSSQFEESDSCFDNSLISNSKAVPNISRASAGPPPVVCCLATIITCQHALTAWQKKCIYKLKYRLRREDISMSVKNCNLNEKGENPHSKVESQNLEKYCKYLTLEELLWCNELTIARYLKCNSWDVASSLKQLHKTISWRRCVKPDKIVPFAIANQLVNGVLIRRGFDFYSRALIHCRPGFVKTAAKINVVSCLTYTVERALQSLSLSRNNARQISVLVDCTNYNITQMPSLNSTKEVISILNEHYPGILHEILIIDAPTAFFSFWRIARRFFSQFAVQSVQFMQSDKPDDMRKLKEKIPAKYLHQKYG</sequence>
<dbReference type="Pfam" id="PF00650">
    <property type="entry name" value="CRAL_TRIO"/>
    <property type="match status" value="1"/>
</dbReference>
<keyword evidence="3" id="KW-1185">Reference proteome</keyword>
<comment type="caution">
    <text evidence="2">The sequence shown here is derived from an EMBL/GenBank/DDBJ whole genome shotgun (WGS) entry which is preliminary data.</text>
</comment>
<feature type="non-terminal residue" evidence="2">
    <location>
        <position position="339"/>
    </location>
</feature>
<name>A0ABQ7JDW5_9APIC</name>
<dbReference type="CDD" id="cd00170">
    <property type="entry name" value="SEC14"/>
    <property type="match status" value="1"/>
</dbReference>
<dbReference type="InterPro" id="IPR052578">
    <property type="entry name" value="PI_Transfer_CRAL-TRIO"/>
</dbReference>
<dbReference type="PROSITE" id="PS50191">
    <property type="entry name" value="CRAL_TRIO"/>
    <property type="match status" value="1"/>
</dbReference>
<dbReference type="SUPFAM" id="SSF52087">
    <property type="entry name" value="CRAL/TRIO domain"/>
    <property type="match status" value="1"/>
</dbReference>
<evidence type="ECO:0000313" key="2">
    <source>
        <dbReference type="EMBL" id="KAF8822154.1"/>
    </source>
</evidence>
<feature type="domain" description="CRAL-TRIO" evidence="1">
    <location>
        <begin position="180"/>
        <end position="339"/>
    </location>
</feature>
<gene>
    <name evidence="2" type="ORF">IE077_000899</name>
</gene>
<dbReference type="PANTHER" id="PTHR45824">
    <property type="entry name" value="GH16843P"/>
    <property type="match status" value="1"/>
</dbReference>
<evidence type="ECO:0000259" key="1">
    <source>
        <dbReference type="PROSITE" id="PS50191"/>
    </source>
</evidence>
<dbReference type="EMBL" id="JADAQX010000077">
    <property type="protein sequence ID" value="KAF8822154.1"/>
    <property type="molecule type" value="Genomic_DNA"/>
</dbReference>
<proteinExistence type="predicted"/>
<dbReference type="SMART" id="SM00516">
    <property type="entry name" value="SEC14"/>
    <property type="match status" value="1"/>
</dbReference>
<dbReference type="Proteomes" id="UP000823046">
    <property type="component" value="Unassembled WGS sequence"/>
</dbReference>
<dbReference type="PANTHER" id="PTHR45824:SF29">
    <property type="entry name" value="GH16843P"/>
    <property type="match status" value="1"/>
</dbReference>
<evidence type="ECO:0000313" key="3">
    <source>
        <dbReference type="Proteomes" id="UP000823046"/>
    </source>
</evidence>
<accession>A0ABQ7JDW5</accession>
<protein>
    <submittedName>
        <fullName evidence="2">CRAL/TRIO domain-containing protein</fullName>
    </submittedName>
</protein>